<sequence>MLAITAENFDDWHSLLVDDHNWNFLEGVSRDQWDKIVASCLSETLRKQIAGKAPLPTEPVVDPVYFGECGPGSNAVQGVNPSRSVMPSPRVIATFIYRALLRHVRSMCSEAEKKRAEMALSHTITPDGRKSLFIPSTDPLILTLETLLNRCTVAFPDSVAFPRTLASLLAAQGREEESLKFFHQVIHLRPTHMLTDLFAASGSTL</sequence>
<dbReference type="EMBL" id="HE573027">
    <property type="protein sequence ID" value="CCC53840.1"/>
    <property type="molecule type" value="Genomic_DNA"/>
</dbReference>
<evidence type="ECO:0000313" key="1">
    <source>
        <dbReference type="EMBL" id="CCC53840.1"/>
    </source>
</evidence>
<gene>
    <name evidence="1" type="ORF">TVY486_1113240</name>
</gene>
<dbReference type="AlphaFoldDB" id="G0U8B7"/>
<name>G0U8B7_TRYVY</name>
<proteinExistence type="predicted"/>
<accession>G0U8B7</accession>
<organism evidence="1">
    <name type="scientific">Trypanosoma vivax (strain Y486)</name>
    <dbReference type="NCBI Taxonomy" id="1055687"/>
    <lineage>
        <taxon>Eukaryota</taxon>
        <taxon>Discoba</taxon>
        <taxon>Euglenozoa</taxon>
        <taxon>Kinetoplastea</taxon>
        <taxon>Metakinetoplastina</taxon>
        <taxon>Trypanosomatida</taxon>
        <taxon>Trypanosomatidae</taxon>
        <taxon>Trypanosoma</taxon>
        <taxon>Duttonella</taxon>
    </lineage>
</organism>
<reference evidence="1" key="1">
    <citation type="journal article" date="2012" name="Proc. Natl. Acad. Sci. U.S.A.">
        <title>Antigenic diversity is generated by distinct evolutionary mechanisms in African trypanosome species.</title>
        <authorList>
            <person name="Jackson A.P."/>
            <person name="Berry A."/>
            <person name="Aslett M."/>
            <person name="Allison H.C."/>
            <person name="Burton P."/>
            <person name="Vavrova-Anderson J."/>
            <person name="Brown R."/>
            <person name="Browne H."/>
            <person name="Corton N."/>
            <person name="Hauser H."/>
            <person name="Gamble J."/>
            <person name="Gilderthorp R."/>
            <person name="Marcello L."/>
            <person name="McQuillan J."/>
            <person name="Otto T.D."/>
            <person name="Quail M.A."/>
            <person name="Sanders M.J."/>
            <person name="van Tonder A."/>
            <person name="Ginger M.L."/>
            <person name="Field M.C."/>
            <person name="Barry J.D."/>
            <person name="Hertz-Fowler C."/>
            <person name="Berriman M."/>
        </authorList>
    </citation>
    <scope>NUCLEOTIDE SEQUENCE</scope>
    <source>
        <strain evidence="1">Y486</strain>
    </source>
</reference>
<protein>
    <submittedName>
        <fullName evidence="1">Uncharacterized protein</fullName>
    </submittedName>
</protein>